<feature type="transmembrane region" description="Helical" evidence="1">
    <location>
        <begin position="48"/>
        <end position="68"/>
    </location>
</feature>
<name>A0A1G1L113_9BACT</name>
<evidence type="ECO:0008006" key="4">
    <source>
        <dbReference type="Google" id="ProtNLM"/>
    </source>
</evidence>
<dbReference type="GO" id="GO:0015774">
    <property type="term" value="P:polysaccharide transport"/>
    <property type="evidence" value="ECO:0007669"/>
    <property type="project" value="InterPro"/>
</dbReference>
<evidence type="ECO:0000313" key="2">
    <source>
        <dbReference type="EMBL" id="OGW98840.1"/>
    </source>
</evidence>
<dbReference type="SUPFAM" id="SSF53756">
    <property type="entry name" value="UDP-Glycosyltransferase/glycogen phosphorylase"/>
    <property type="match status" value="1"/>
</dbReference>
<comment type="caution">
    <text evidence="2">The sequence shown here is derived from an EMBL/GenBank/DDBJ whole genome shotgun (WGS) entry which is preliminary data.</text>
</comment>
<dbReference type="InterPro" id="IPR007833">
    <property type="entry name" value="Capsule_polysaccharide_synth"/>
</dbReference>
<sequence>MNFKIKSMISKRKHRAVHEQPAGKIFLQWDDQTCKLIGKKKTENRGTAIVFGMYKFWTIVGVYISFLLRINRFEKVIFLYTDEGLYDPHKYGSLCKSESYRKEILSYLDDLRMIQCVPVQKNINQYTINDEYREWIEEQSRYDASYICRKEKILIDKKDRLIYQHRVERNTAALFSFLALIENAAMPVVYMPNGRLMESGVIRRICQKRAIPYVTYESYGTDNRSMFLSKNKACIDLDISEIWEKIKEVPLTQEQNVWMEKLISNRHYPSRLIHPGKNYIDRQYHEVDIDAELSPHIKAFLAESGKTALLCGNVTWDSQALGKGIFYKTTVDWVLDTIQFFIDEHPEWKLIIRAHPDEKRWASEDRLSELIEFKLKSVRHRILIISSSEDVNTYRLISHANVALVWTSMIGCEIALRGVPVMTVADSHFRGKEFTIDTATQEEYKNQLTQAMNGNIGTLSIEETDLAKRYYYAFLNSISHDLGFIWRPDRWSYSYLATYPLENDSLFVKQLYELVI</sequence>
<evidence type="ECO:0000313" key="3">
    <source>
        <dbReference type="Proteomes" id="UP000178187"/>
    </source>
</evidence>
<keyword evidence="1" id="KW-1133">Transmembrane helix</keyword>
<reference evidence="2 3" key="1">
    <citation type="journal article" date="2016" name="Nat. Commun.">
        <title>Thousands of microbial genomes shed light on interconnected biogeochemical processes in an aquifer system.</title>
        <authorList>
            <person name="Anantharaman K."/>
            <person name="Brown C.T."/>
            <person name="Hug L.A."/>
            <person name="Sharon I."/>
            <person name="Castelle C.J."/>
            <person name="Probst A.J."/>
            <person name="Thomas B.C."/>
            <person name="Singh A."/>
            <person name="Wilkins M.J."/>
            <person name="Karaoz U."/>
            <person name="Brodie E.L."/>
            <person name="Williams K.H."/>
            <person name="Hubbard S.S."/>
            <person name="Banfield J.F."/>
        </authorList>
    </citation>
    <scope>NUCLEOTIDE SEQUENCE [LARGE SCALE GENOMIC DNA]</scope>
</reference>
<accession>A0A1G1L113</accession>
<keyword evidence="1" id="KW-0812">Transmembrane</keyword>
<proteinExistence type="predicted"/>
<dbReference type="Proteomes" id="UP000178187">
    <property type="component" value="Unassembled WGS sequence"/>
</dbReference>
<dbReference type="Pfam" id="PF05159">
    <property type="entry name" value="Capsule_synth"/>
    <property type="match status" value="1"/>
</dbReference>
<dbReference type="AlphaFoldDB" id="A0A1G1L113"/>
<evidence type="ECO:0000256" key="1">
    <source>
        <dbReference type="SAM" id="Phobius"/>
    </source>
</evidence>
<gene>
    <name evidence="2" type="ORF">A3G33_10350</name>
</gene>
<organism evidence="2 3">
    <name type="scientific">Candidatus Danuiimicrobium aquiferis</name>
    <dbReference type="NCBI Taxonomy" id="1801832"/>
    <lineage>
        <taxon>Bacteria</taxon>
        <taxon>Pseudomonadati</taxon>
        <taxon>Candidatus Omnitrophota</taxon>
        <taxon>Candidatus Danuiimicrobium</taxon>
    </lineage>
</organism>
<protein>
    <recommendedName>
        <fullName evidence="4">Capsule biosynthesis protein</fullName>
    </recommendedName>
</protein>
<dbReference type="GO" id="GO:0000271">
    <property type="term" value="P:polysaccharide biosynthetic process"/>
    <property type="evidence" value="ECO:0007669"/>
    <property type="project" value="InterPro"/>
</dbReference>
<dbReference type="EMBL" id="MHFR01000024">
    <property type="protein sequence ID" value="OGW98840.1"/>
    <property type="molecule type" value="Genomic_DNA"/>
</dbReference>
<keyword evidence="1" id="KW-0472">Membrane</keyword>